<evidence type="ECO:0000256" key="7">
    <source>
        <dbReference type="RuleBase" id="RU361210"/>
    </source>
</evidence>
<keyword evidence="4 7" id="KW-0963">Cytoplasm</keyword>
<reference evidence="9" key="2">
    <citation type="submission" date="2013-10" db="EMBL/GenBank/DDBJ databases">
        <authorList>
            <person name="Aslett M."/>
        </authorList>
    </citation>
    <scope>NUCLEOTIDE SEQUENCE [LARGE SCALE GENOMIC DNA]</scope>
    <source>
        <strain evidence="9">Houghton</strain>
    </source>
</reference>
<protein>
    <recommendedName>
        <fullName evidence="7">Serine/threonine-protein phosphatase 2A activator</fullName>
        <ecNumber evidence="7">5.2.1.8</ecNumber>
    </recommendedName>
    <alternativeName>
        <fullName evidence="7">Phosphotyrosyl phosphatase activator</fullName>
    </alternativeName>
</protein>
<accession>U6JXL0</accession>
<dbReference type="Proteomes" id="UP000030744">
    <property type="component" value="Unassembled WGS sequence"/>
</dbReference>
<comment type="catalytic activity">
    <reaction evidence="1 7">
        <text>[protein]-peptidylproline (omega=180) = [protein]-peptidylproline (omega=0)</text>
        <dbReference type="Rhea" id="RHEA:16237"/>
        <dbReference type="Rhea" id="RHEA-COMP:10747"/>
        <dbReference type="Rhea" id="RHEA-COMP:10748"/>
        <dbReference type="ChEBI" id="CHEBI:83833"/>
        <dbReference type="ChEBI" id="CHEBI:83834"/>
        <dbReference type="EC" id="5.2.1.8"/>
    </reaction>
</comment>
<evidence type="ECO:0000256" key="3">
    <source>
        <dbReference type="ARBA" id="ARBA00011019"/>
    </source>
</evidence>
<dbReference type="Pfam" id="PF03095">
    <property type="entry name" value="PTPA"/>
    <property type="match status" value="1"/>
</dbReference>
<proteinExistence type="inferred from homology"/>
<dbReference type="OrthoDB" id="346819at2759"/>
<dbReference type="Gene3D" id="1.20.120.1150">
    <property type="match status" value="1"/>
</dbReference>
<dbReference type="GO" id="GO:0000159">
    <property type="term" value="C:protein phosphatase type 2A complex"/>
    <property type="evidence" value="ECO:0007669"/>
    <property type="project" value="TreeGrafter"/>
</dbReference>
<dbReference type="GO" id="GO:0007052">
    <property type="term" value="P:mitotic spindle organization"/>
    <property type="evidence" value="ECO:0007669"/>
    <property type="project" value="TreeGrafter"/>
</dbReference>
<evidence type="ECO:0000256" key="4">
    <source>
        <dbReference type="ARBA" id="ARBA00022490"/>
    </source>
</evidence>
<keyword evidence="5 7" id="KW-0697">Rotamase</keyword>
<dbReference type="GO" id="GO:0003755">
    <property type="term" value="F:peptidyl-prolyl cis-trans isomerase activity"/>
    <property type="evidence" value="ECO:0007669"/>
    <property type="project" value="UniProtKB-KW"/>
</dbReference>
<evidence type="ECO:0000256" key="6">
    <source>
        <dbReference type="ARBA" id="ARBA00023235"/>
    </source>
</evidence>
<evidence type="ECO:0000256" key="5">
    <source>
        <dbReference type="ARBA" id="ARBA00023110"/>
    </source>
</evidence>
<comment type="similarity">
    <text evidence="3 7">Belongs to the PTPA-type PPIase family.</text>
</comment>
<organism evidence="9 10">
    <name type="scientific">Eimeria mitis</name>
    <dbReference type="NCBI Taxonomy" id="44415"/>
    <lineage>
        <taxon>Eukaryota</taxon>
        <taxon>Sar</taxon>
        <taxon>Alveolata</taxon>
        <taxon>Apicomplexa</taxon>
        <taxon>Conoidasida</taxon>
        <taxon>Coccidia</taxon>
        <taxon>Eucoccidiorida</taxon>
        <taxon>Eimeriorina</taxon>
        <taxon>Eimeriidae</taxon>
        <taxon>Eimeria</taxon>
    </lineage>
</organism>
<dbReference type="PANTHER" id="PTHR10012">
    <property type="entry name" value="SERINE/THREONINE-PROTEIN PHOSPHATASE 2A REGULATORY SUBUNIT B"/>
    <property type="match status" value="1"/>
</dbReference>
<reference evidence="9" key="1">
    <citation type="submission" date="2013-10" db="EMBL/GenBank/DDBJ databases">
        <title>Genomic analysis of the causative agents of coccidiosis in chickens.</title>
        <authorList>
            <person name="Reid A.J."/>
            <person name="Blake D."/>
            <person name="Billington K."/>
            <person name="Browne H."/>
            <person name="Dunn M."/>
            <person name="Hung S."/>
            <person name="Kawahara F."/>
            <person name="Miranda-Saavedra D."/>
            <person name="Mourier T."/>
            <person name="Nagra H."/>
            <person name="Otto T.D."/>
            <person name="Rawlings N."/>
            <person name="Sanchez A."/>
            <person name="Sanders M."/>
            <person name="Subramaniam C."/>
            <person name="Tay Y."/>
            <person name="Dear P."/>
            <person name="Doerig C."/>
            <person name="Gruber A."/>
            <person name="Parkinson J."/>
            <person name="Shirley M."/>
            <person name="Wan K.L."/>
            <person name="Berriman M."/>
            <person name="Tomley F."/>
            <person name="Pain A."/>
        </authorList>
    </citation>
    <scope>NUCLEOTIDE SEQUENCE [LARGE SCALE GENOMIC DNA]</scope>
    <source>
        <strain evidence="9">Houghton</strain>
    </source>
</reference>
<dbReference type="VEuPathDB" id="ToxoDB:EMH_0055780"/>
<dbReference type="GeneID" id="25380231"/>
<name>U6JXL0_9EIME</name>
<keyword evidence="10" id="KW-1185">Reference proteome</keyword>
<dbReference type="SUPFAM" id="SSF140984">
    <property type="entry name" value="PTPA-like"/>
    <property type="match status" value="1"/>
</dbReference>
<dbReference type="InterPro" id="IPR037218">
    <property type="entry name" value="PTPA_sf"/>
</dbReference>
<keyword evidence="8" id="KW-0732">Signal</keyword>
<comment type="function">
    <text evidence="7">PPIases accelerate the folding of proteins. It catalyzes the cis-trans isomerization of proline imidic peptide bonds in oligopeptides.</text>
</comment>
<feature type="signal peptide" evidence="8">
    <location>
        <begin position="1"/>
        <end position="20"/>
    </location>
</feature>
<dbReference type="GO" id="GO:0008160">
    <property type="term" value="F:protein tyrosine phosphatase activator activity"/>
    <property type="evidence" value="ECO:0007669"/>
    <property type="project" value="TreeGrafter"/>
</dbReference>
<dbReference type="GO" id="GO:0005737">
    <property type="term" value="C:cytoplasm"/>
    <property type="evidence" value="ECO:0007669"/>
    <property type="project" value="UniProtKB-SubCell"/>
</dbReference>
<dbReference type="GO" id="GO:0005634">
    <property type="term" value="C:nucleus"/>
    <property type="evidence" value="ECO:0007669"/>
    <property type="project" value="TreeGrafter"/>
</dbReference>
<feature type="chain" id="PRO_5004672685" description="Serine/threonine-protein phosphatase 2A activator" evidence="8">
    <location>
        <begin position="21"/>
        <end position="111"/>
    </location>
</feature>
<evidence type="ECO:0000256" key="2">
    <source>
        <dbReference type="ARBA" id="ARBA00004496"/>
    </source>
</evidence>
<evidence type="ECO:0000256" key="1">
    <source>
        <dbReference type="ARBA" id="ARBA00000971"/>
    </source>
</evidence>
<dbReference type="InterPro" id="IPR004327">
    <property type="entry name" value="Phstyr_phstse_ac"/>
</dbReference>
<gene>
    <name evidence="9" type="ORF">EMH_0055780</name>
</gene>
<dbReference type="PANTHER" id="PTHR10012:SF0">
    <property type="entry name" value="SERINE_THREONINE-PROTEIN PHOSPHATASE 2A ACTIVATOR"/>
    <property type="match status" value="1"/>
</dbReference>
<dbReference type="EMBL" id="HG682341">
    <property type="protein sequence ID" value="CDJ30159.1"/>
    <property type="molecule type" value="Genomic_DNA"/>
</dbReference>
<comment type="subcellular location">
    <subcellularLocation>
        <location evidence="2 7">Cytoplasm</location>
    </subcellularLocation>
</comment>
<sequence length="111" mass="12744">MSPCVYLLLRWFSYVQVAHALQQRYMLEAAGSRGVWGLDDFHFLTFLWGAGQLSEQQIIEPAQIMERDLVQQLAGDLLYFDSIEYVLQTKKGAPFFECSPILYDVSGISSW</sequence>
<keyword evidence="6 7" id="KW-0413">Isomerase</keyword>
<dbReference type="AlphaFoldDB" id="U6JXL0"/>
<evidence type="ECO:0000256" key="8">
    <source>
        <dbReference type="SAM" id="SignalP"/>
    </source>
</evidence>
<evidence type="ECO:0000313" key="9">
    <source>
        <dbReference type="EMBL" id="CDJ30159.1"/>
    </source>
</evidence>
<evidence type="ECO:0000313" key="10">
    <source>
        <dbReference type="Proteomes" id="UP000030744"/>
    </source>
</evidence>
<dbReference type="EC" id="5.2.1.8" evidence="7"/>
<dbReference type="RefSeq" id="XP_013352726.1">
    <property type="nucleotide sequence ID" value="XM_013497272.1"/>
</dbReference>
<dbReference type="InterPro" id="IPR043170">
    <property type="entry name" value="PTPA_C_lid"/>
</dbReference>